<dbReference type="Proteomes" id="UP000565711">
    <property type="component" value="Unassembled WGS sequence"/>
</dbReference>
<dbReference type="RefSeq" id="WP_067873260.1">
    <property type="nucleotide sequence ID" value="NZ_JAAXOP010000015.1"/>
</dbReference>
<proteinExistence type="predicted"/>
<reference evidence="2 3" key="1">
    <citation type="submission" date="2020-04" db="EMBL/GenBank/DDBJ databases">
        <title>MicrobeNet Type strains.</title>
        <authorList>
            <person name="Nicholson A.C."/>
        </authorList>
    </citation>
    <scope>NUCLEOTIDE SEQUENCE [LARGE SCALE GENOMIC DNA]</scope>
    <source>
        <strain evidence="2 3">JCM 12354</strain>
    </source>
</reference>
<dbReference type="EMBL" id="JAAXOP010000015">
    <property type="protein sequence ID" value="NKY52998.1"/>
    <property type="molecule type" value="Genomic_DNA"/>
</dbReference>
<gene>
    <name evidence="2" type="ORF">HGA08_22600</name>
</gene>
<evidence type="ECO:0000313" key="3">
    <source>
        <dbReference type="Proteomes" id="UP000565711"/>
    </source>
</evidence>
<dbReference type="Pfam" id="PF04149">
    <property type="entry name" value="DUF397"/>
    <property type="match status" value="1"/>
</dbReference>
<organism evidence="2 3">
    <name type="scientific">Nocardia vermiculata</name>
    <dbReference type="NCBI Taxonomy" id="257274"/>
    <lineage>
        <taxon>Bacteria</taxon>
        <taxon>Bacillati</taxon>
        <taxon>Actinomycetota</taxon>
        <taxon>Actinomycetes</taxon>
        <taxon>Mycobacteriales</taxon>
        <taxon>Nocardiaceae</taxon>
        <taxon>Nocardia</taxon>
    </lineage>
</organism>
<evidence type="ECO:0000313" key="2">
    <source>
        <dbReference type="EMBL" id="NKY52998.1"/>
    </source>
</evidence>
<sequence length="111" mass="11807">MSTTWFKSSFSGADKTCVEVANRHEAVLIRDSKYSGPESEQPIITVPAADWSTLLDLVLSRTSGVAGADVWVTVNGDGGGVIAAGTTRLSYDSDEWDAFTKGVADGQFTRC</sequence>
<accession>A0A846Y6V1</accession>
<protein>
    <submittedName>
        <fullName evidence="2">DUF397 domain-containing protein</fullName>
    </submittedName>
</protein>
<comment type="caution">
    <text evidence="2">The sequence shown here is derived from an EMBL/GenBank/DDBJ whole genome shotgun (WGS) entry which is preliminary data.</text>
</comment>
<dbReference type="InterPro" id="IPR007278">
    <property type="entry name" value="DUF397"/>
</dbReference>
<evidence type="ECO:0000259" key="1">
    <source>
        <dbReference type="Pfam" id="PF04149"/>
    </source>
</evidence>
<name>A0A846Y6V1_9NOCA</name>
<keyword evidence="3" id="KW-1185">Reference proteome</keyword>
<dbReference type="AlphaFoldDB" id="A0A846Y6V1"/>
<feature type="domain" description="DUF397" evidence="1">
    <location>
        <begin position="4"/>
        <end position="56"/>
    </location>
</feature>